<dbReference type="Gene3D" id="1.10.150.240">
    <property type="entry name" value="Putative phosphatase, domain 2"/>
    <property type="match status" value="1"/>
</dbReference>
<dbReference type="NCBIfam" id="TIGR01549">
    <property type="entry name" value="HAD-SF-IA-v1"/>
    <property type="match status" value="1"/>
</dbReference>
<evidence type="ECO:0000256" key="2">
    <source>
        <dbReference type="ARBA" id="ARBA00022842"/>
    </source>
</evidence>
<keyword evidence="4" id="KW-1185">Reference proteome</keyword>
<dbReference type="SFLD" id="SFLDS00003">
    <property type="entry name" value="Haloacid_Dehalogenase"/>
    <property type="match status" value="1"/>
</dbReference>
<dbReference type="InterPro" id="IPR023214">
    <property type="entry name" value="HAD_sf"/>
</dbReference>
<dbReference type="NCBIfam" id="TIGR01509">
    <property type="entry name" value="HAD-SF-IA-v3"/>
    <property type="match status" value="1"/>
</dbReference>
<keyword evidence="2" id="KW-0460">Magnesium</keyword>
<protein>
    <submittedName>
        <fullName evidence="3">HAD family hydrolase</fullName>
    </submittedName>
</protein>
<dbReference type="GO" id="GO:0006281">
    <property type="term" value="P:DNA repair"/>
    <property type="evidence" value="ECO:0007669"/>
    <property type="project" value="TreeGrafter"/>
</dbReference>
<proteinExistence type="predicted"/>
<dbReference type="PANTHER" id="PTHR43434">
    <property type="entry name" value="PHOSPHOGLYCOLATE PHOSPHATASE"/>
    <property type="match status" value="1"/>
</dbReference>
<gene>
    <name evidence="3" type="ORF">K3T81_17810</name>
</gene>
<dbReference type="InterPro" id="IPR006439">
    <property type="entry name" value="HAD-SF_hydro_IA"/>
</dbReference>
<dbReference type="InterPro" id="IPR041492">
    <property type="entry name" value="HAD_2"/>
</dbReference>
<dbReference type="Pfam" id="PF13419">
    <property type="entry name" value="HAD_2"/>
    <property type="match status" value="1"/>
</dbReference>
<dbReference type="SUPFAM" id="SSF56784">
    <property type="entry name" value="HAD-like"/>
    <property type="match status" value="1"/>
</dbReference>
<dbReference type="PRINTS" id="PR00413">
    <property type="entry name" value="HADHALOGNASE"/>
</dbReference>
<dbReference type="GO" id="GO:0008967">
    <property type="term" value="F:phosphoglycolate phosphatase activity"/>
    <property type="evidence" value="ECO:0007669"/>
    <property type="project" value="TreeGrafter"/>
</dbReference>
<evidence type="ECO:0000313" key="4">
    <source>
        <dbReference type="Proteomes" id="UP001199631"/>
    </source>
</evidence>
<name>A0AAW5BF71_9BACI</name>
<dbReference type="InterPro" id="IPR006549">
    <property type="entry name" value="HAD-SF_hydro_IIIA"/>
</dbReference>
<sequence length="211" mass="23709">MKAILFDFDGTLANTLPVSFYAFQQVFNTYDGKDLSDEDVKNMFGPPEPEIIRGNLQHSDKEKAVDLFLEIYEKNHKALVEPNQEVTDMIQMLKERGYKLAIITGKSRESLDISLNALEMDEAFFDSIVTGDDVVNAKPNPEGILNTLRDMNIEKSEAMFIGDSNADIEAGKQAGVTTVGVQWLPEFQSSEFTMKPDKIYKKVSDFTQSFG</sequence>
<keyword evidence="1 3" id="KW-0378">Hydrolase</keyword>
<accession>A0AAW5BF71</accession>
<dbReference type="InterPro" id="IPR050155">
    <property type="entry name" value="HAD-like_hydrolase_sf"/>
</dbReference>
<dbReference type="InterPro" id="IPR036412">
    <property type="entry name" value="HAD-like_sf"/>
</dbReference>
<dbReference type="AlphaFoldDB" id="A0AAW5BF71"/>
<organism evidence="3 4">
    <name type="scientific">Oceanobacillus jordanicus</name>
    <dbReference type="NCBI Taxonomy" id="2867266"/>
    <lineage>
        <taxon>Bacteria</taxon>
        <taxon>Bacillati</taxon>
        <taxon>Bacillota</taxon>
        <taxon>Bacilli</taxon>
        <taxon>Bacillales</taxon>
        <taxon>Bacillaceae</taxon>
        <taxon>Oceanobacillus</taxon>
    </lineage>
</organism>
<dbReference type="SFLD" id="SFLDG01129">
    <property type="entry name" value="C1.5:_HAD__Beta-PGM__Phosphata"/>
    <property type="match status" value="1"/>
</dbReference>
<evidence type="ECO:0000313" key="3">
    <source>
        <dbReference type="EMBL" id="MCG3421007.1"/>
    </source>
</evidence>
<evidence type="ECO:0000256" key="1">
    <source>
        <dbReference type="ARBA" id="ARBA00022801"/>
    </source>
</evidence>
<reference evidence="3 4" key="1">
    <citation type="journal article" date="2022" name="Evol. Bioinform. Online">
        <title>Draft Genome Sequence of Oceanobacillus jordanicus Strain GSFE11, a Halotolerant Plant Growth-Promoting Bacterial Endophyte Isolated From the Jordan Valley.</title>
        <authorList>
            <person name="Alhindi T."/>
            <person name="Albdaiwi R."/>
        </authorList>
    </citation>
    <scope>NUCLEOTIDE SEQUENCE [LARGE SCALE GENOMIC DNA]</scope>
    <source>
        <strain evidence="3 4">GSFE11</strain>
    </source>
</reference>
<dbReference type="NCBIfam" id="TIGR01662">
    <property type="entry name" value="HAD-SF-IIIA"/>
    <property type="match status" value="1"/>
</dbReference>
<dbReference type="PANTHER" id="PTHR43434:SF1">
    <property type="entry name" value="PHOSPHOGLYCOLATE PHOSPHATASE"/>
    <property type="match status" value="1"/>
</dbReference>
<dbReference type="Gene3D" id="3.40.50.1000">
    <property type="entry name" value="HAD superfamily/HAD-like"/>
    <property type="match status" value="1"/>
</dbReference>
<dbReference type="InterPro" id="IPR023198">
    <property type="entry name" value="PGP-like_dom2"/>
</dbReference>
<dbReference type="RefSeq" id="WP_238021870.1">
    <property type="nucleotide sequence ID" value="NZ_JAIFZM010000021.1"/>
</dbReference>
<comment type="caution">
    <text evidence="3">The sequence shown here is derived from an EMBL/GenBank/DDBJ whole genome shotgun (WGS) entry which is preliminary data.</text>
</comment>
<dbReference type="SFLD" id="SFLDG01135">
    <property type="entry name" value="C1.5.6:_HAD__Beta-PGM__Phospha"/>
    <property type="match status" value="1"/>
</dbReference>
<dbReference type="EMBL" id="JAIFZM010000021">
    <property type="protein sequence ID" value="MCG3421007.1"/>
    <property type="molecule type" value="Genomic_DNA"/>
</dbReference>
<dbReference type="Proteomes" id="UP001199631">
    <property type="component" value="Unassembled WGS sequence"/>
</dbReference>